<proteinExistence type="predicted"/>
<comment type="caution">
    <text evidence="1">The sequence shown here is derived from an EMBL/GenBank/DDBJ whole genome shotgun (WGS) entry which is preliminary data.</text>
</comment>
<dbReference type="AlphaFoldDB" id="A0A644ZA88"/>
<protein>
    <submittedName>
        <fullName evidence="1">Uncharacterized protein</fullName>
    </submittedName>
</protein>
<dbReference type="EMBL" id="VSSQ01007081">
    <property type="protein sequence ID" value="MPM34794.1"/>
    <property type="molecule type" value="Genomic_DNA"/>
</dbReference>
<organism evidence="1">
    <name type="scientific">bioreactor metagenome</name>
    <dbReference type="NCBI Taxonomy" id="1076179"/>
    <lineage>
        <taxon>unclassified sequences</taxon>
        <taxon>metagenomes</taxon>
        <taxon>ecological metagenomes</taxon>
    </lineage>
</organism>
<gene>
    <name evidence="1" type="ORF">SDC9_81381</name>
</gene>
<sequence>MACNFLLFSYGLDEFFGEILGMGAFKADPANGSGGKGTQMFEELREIDDFPLILIVITIHILPKQSHFLNALGVKECHLLENIIQGSGNFPSSHIRDDAIGTKIVASIHDGNVRTELPFLVVGGSKGVRLGVFIHLAIYTGKNIYDALLVIGPDDIVYLGSFILEIFLQTLSHTPSDDEGKFSMRFDMSEISKPPPDTVVCTLAHRTGIEYGAICLVSLGSRNKSCTFELQFQCVAFGNVHLATVGFQPVRVNH</sequence>
<reference evidence="1" key="1">
    <citation type="submission" date="2019-08" db="EMBL/GenBank/DDBJ databases">
        <authorList>
            <person name="Kucharzyk K."/>
            <person name="Murdoch R.W."/>
            <person name="Higgins S."/>
            <person name="Loffler F."/>
        </authorList>
    </citation>
    <scope>NUCLEOTIDE SEQUENCE</scope>
</reference>
<name>A0A644ZA88_9ZZZZ</name>
<accession>A0A644ZA88</accession>
<evidence type="ECO:0000313" key="1">
    <source>
        <dbReference type="EMBL" id="MPM34794.1"/>
    </source>
</evidence>